<keyword evidence="3" id="KW-1185">Reference proteome</keyword>
<evidence type="ECO:0000256" key="1">
    <source>
        <dbReference type="SAM" id="Phobius"/>
    </source>
</evidence>
<comment type="caution">
    <text evidence="2">The sequence shown here is derived from an EMBL/GenBank/DDBJ whole genome shotgun (WGS) entry which is preliminary data.</text>
</comment>
<keyword evidence="1" id="KW-1133">Transmembrane helix</keyword>
<reference evidence="2 3" key="1">
    <citation type="submission" date="2022-11" db="EMBL/GenBank/DDBJ databases">
        <title>Minimal conservation of predation-associated metabolite biosynthetic gene clusters underscores biosynthetic potential of Myxococcota including descriptions for ten novel species: Archangium lansinium sp. nov., Myxococcus landrumus sp. nov., Nannocystis bai.</title>
        <authorList>
            <person name="Ahearne A."/>
            <person name="Stevens C."/>
            <person name="Phillips K."/>
        </authorList>
    </citation>
    <scope>NUCLEOTIDE SEQUENCE [LARGE SCALE GENOMIC DNA]</scope>
    <source>
        <strain evidence="2 3">MIWBW</strain>
    </source>
</reference>
<evidence type="ECO:0000313" key="2">
    <source>
        <dbReference type="EMBL" id="MCY1083412.1"/>
    </source>
</evidence>
<proteinExistence type="predicted"/>
<evidence type="ECO:0000313" key="3">
    <source>
        <dbReference type="Proteomes" id="UP001207654"/>
    </source>
</evidence>
<name>A0ABT4ANZ3_9BACT</name>
<feature type="transmembrane region" description="Helical" evidence="1">
    <location>
        <begin position="147"/>
        <end position="166"/>
    </location>
</feature>
<keyword evidence="1" id="KW-0812">Transmembrane</keyword>
<sequence>MMTLPPRLSRMSLLLTVLLIAPRLGFAAEQAPLLPTDAPSERSALATAAPLPGTGARPNLRLMDDAPAPEAERPAQDLRVMAEIGAGVLTGAGGLALGYMGMFMLWPTGIGSVGGYGLLAPILVGIGSGLALGTYWGGEVTGGRSDLGNTFLGMLLGGAAGVLISVPSGNPFVSLFACPPLMLLGSLIAYESSEHGGRIQPVVNVSSRGTTFGLAGTF</sequence>
<dbReference type="RefSeq" id="WP_267541943.1">
    <property type="nucleotide sequence ID" value="NZ_JAPNKA010000001.1"/>
</dbReference>
<organism evidence="2 3">
    <name type="scientific">Archangium lansingense</name>
    <dbReference type="NCBI Taxonomy" id="2995310"/>
    <lineage>
        <taxon>Bacteria</taxon>
        <taxon>Pseudomonadati</taxon>
        <taxon>Myxococcota</taxon>
        <taxon>Myxococcia</taxon>
        <taxon>Myxococcales</taxon>
        <taxon>Cystobacterineae</taxon>
        <taxon>Archangiaceae</taxon>
        <taxon>Archangium</taxon>
    </lineage>
</organism>
<gene>
    <name evidence="2" type="ORF">OV287_54145</name>
</gene>
<dbReference type="EMBL" id="JAPNKA010000001">
    <property type="protein sequence ID" value="MCY1083412.1"/>
    <property type="molecule type" value="Genomic_DNA"/>
</dbReference>
<accession>A0ABT4ANZ3</accession>
<protein>
    <submittedName>
        <fullName evidence="2">Uncharacterized protein</fullName>
    </submittedName>
</protein>
<feature type="transmembrane region" description="Helical" evidence="1">
    <location>
        <begin position="113"/>
        <end position="135"/>
    </location>
</feature>
<dbReference type="Proteomes" id="UP001207654">
    <property type="component" value="Unassembled WGS sequence"/>
</dbReference>
<keyword evidence="1" id="KW-0472">Membrane</keyword>